<protein>
    <recommendedName>
        <fullName evidence="2">NAD-dependent epimerase/dehydratase domain-containing protein</fullName>
    </recommendedName>
</protein>
<dbReference type="SUPFAM" id="SSF51735">
    <property type="entry name" value="NAD(P)-binding Rossmann-fold domains"/>
    <property type="match status" value="1"/>
</dbReference>
<dbReference type="InterPro" id="IPR001509">
    <property type="entry name" value="Epimerase_deHydtase"/>
</dbReference>
<dbReference type="InterPro" id="IPR036291">
    <property type="entry name" value="NAD(P)-bd_dom_sf"/>
</dbReference>
<accession>X1HFJ6</accession>
<dbReference type="AlphaFoldDB" id="X1HFJ6"/>
<dbReference type="Gene3D" id="3.40.50.720">
    <property type="entry name" value="NAD(P)-binding Rossmann-like Domain"/>
    <property type="match status" value="1"/>
</dbReference>
<organism evidence="3">
    <name type="scientific">marine sediment metagenome</name>
    <dbReference type="NCBI Taxonomy" id="412755"/>
    <lineage>
        <taxon>unclassified sequences</taxon>
        <taxon>metagenomes</taxon>
        <taxon>ecological metagenomes</taxon>
    </lineage>
</organism>
<dbReference type="GO" id="GO:0006567">
    <property type="term" value="P:L-threonine catabolic process"/>
    <property type="evidence" value="ECO:0007669"/>
    <property type="project" value="TreeGrafter"/>
</dbReference>
<evidence type="ECO:0000256" key="1">
    <source>
        <dbReference type="ARBA" id="ARBA00007637"/>
    </source>
</evidence>
<proteinExistence type="inferred from homology"/>
<feature type="domain" description="NAD-dependent epimerase/dehydratase" evidence="2">
    <location>
        <begin position="8"/>
        <end position="242"/>
    </location>
</feature>
<dbReference type="GO" id="GO:0008743">
    <property type="term" value="F:L-threonine 3-dehydrogenase activity"/>
    <property type="evidence" value="ECO:0007669"/>
    <property type="project" value="TreeGrafter"/>
</dbReference>
<dbReference type="PANTHER" id="PTHR42687">
    <property type="entry name" value="L-THREONINE 3-DEHYDROGENASE"/>
    <property type="match status" value="1"/>
</dbReference>
<comment type="similarity">
    <text evidence="1">Belongs to the NAD(P)-dependent epimerase/dehydratase family.</text>
</comment>
<evidence type="ECO:0000313" key="3">
    <source>
        <dbReference type="EMBL" id="GAH44068.1"/>
    </source>
</evidence>
<reference evidence="3" key="1">
    <citation type="journal article" date="2014" name="Front. Microbiol.">
        <title>High frequency of phylogenetically diverse reductive dehalogenase-homologous genes in deep subseafloor sedimentary metagenomes.</title>
        <authorList>
            <person name="Kawai M."/>
            <person name="Futagami T."/>
            <person name="Toyoda A."/>
            <person name="Takaki Y."/>
            <person name="Nishi S."/>
            <person name="Hori S."/>
            <person name="Arai W."/>
            <person name="Tsubouchi T."/>
            <person name="Morono Y."/>
            <person name="Uchiyama I."/>
            <person name="Ito T."/>
            <person name="Fujiyama A."/>
            <person name="Inagaki F."/>
            <person name="Takami H."/>
        </authorList>
    </citation>
    <scope>NUCLEOTIDE SEQUENCE</scope>
    <source>
        <strain evidence="3">Expedition CK06-06</strain>
    </source>
</reference>
<dbReference type="Pfam" id="PF01370">
    <property type="entry name" value="Epimerase"/>
    <property type="match status" value="1"/>
</dbReference>
<evidence type="ECO:0000259" key="2">
    <source>
        <dbReference type="Pfam" id="PF01370"/>
    </source>
</evidence>
<dbReference type="PANTHER" id="PTHR42687:SF1">
    <property type="entry name" value="L-THREONINE 3-DEHYDROGENASE, MITOCHONDRIAL"/>
    <property type="match status" value="1"/>
</dbReference>
<dbReference type="EMBL" id="BARU01007329">
    <property type="protein sequence ID" value="GAH44068.1"/>
    <property type="molecule type" value="Genomic_DNA"/>
</dbReference>
<dbReference type="InterPro" id="IPR051225">
    <property type="entry name" value="NAD(P)_epim/dehydratase"/>
</dbReference>
<name>X1HFJ6_9ZZZZ</name>
<feature type="non-terminal residue" evidence="3">
    <location>
        <position position="1"/>
    </location>
</feature>
<gene>
    <name evidence="3" type="ORF">S03H2_14440</name>
</gene>
<comment type="caution">
    <text evidence="3">The sequence shown here is derived from an EMBL/GenBank/DDBJ whole genome shotgun (WGS) entry which is preliminary data.</text>
</comment>
<sequence>LVQSLALNENNEIITLDLNPLELENESLTTHIQGDLLDKGLLARLVSEYEVNTIYHLAALLSTRAEFTPEAAHKVNVEGTLGLLKLGSEQSQWRGEPVLFIFPSSIAVYGVPDLAIKSQFPKVREWEWNYPRTMYGCNKLYCEMLGIYYSQHFRQLAADRPVMLDFRGLRFPGLVSAFTVPSGGTSDYGPEMLHAAAKAEPYACFVREDSCIPFMIMPDAVSALVKLADAPAEDLTRRVYNVTSFSLTANQFRGMVRKYFKDAQISFVPDEKRQAIVDSWPAGLNDNDARRDWNWKPEFDLDRSFEEYLVPNIIERYRTPFS</sequence>